<sequence length="84" mass="8903">MKNAKLFLSVALFSVAAVGAFATTASKTKAVTVSGYIKQGPNCIYKNECSADPTLVLCTETNTGGAQVFGMDPNDCTVDLWRIH</sequence>
<keyword evidence="3" id="KW-1185">Reference proteome</keyword>
<reference evidence="2 3" key="1">
    <citation type="submission" date="2023-05" db="EMBL/GenBank/DDBJ databases">
        <title>Flavobacterium sedimenti sp. nov., isolated from the sediment.</title>
        <authorList>
            <person name="Wu N."/>
        </authorList>
    </citation>
    <scope>NUCLEOTIDE SEQUENCE [LARGE SCALE GENOMIC DNA]</scope>
    <source>
        <strain evidence="2 3">YZ-48</strain>
    </source>
</reference>
<gene>
    <name evidence="2" type="ORF">QHT84_11075</name>
</gene>
<name>A0ABT6XSC7_9FLAO</name>
<evidence type="ECO:0000313" key="2">
    <source>
        <dbReference type="EMBL" id="MDI9257956.1"/>
    </source>
</evidence>
<dbReference type="Pfam" id="PF20130">
    <property type="entry name" value="DUF6520"/>
    <property type="match status" value="1"/>
</dbReference>
<feature type="chain" id="PRO_5045722734" evidence="1">
    <location>
        <begin position="23"/>
        <end position="84"/>
    </location>
</feature>
<feature type="signal peptide" evidence="1">
    <location>
        <begin position="1"/>
        <end position="22"/>
    </location>
</feature>
<organism evidence="2 3">
    <name type="scientific">Flavobacterium sedimenticola</name>
    <dbReference type="NCBI Taxonomy" id="3043286"/>
    <lineage>
        <taxon>Bacteria</taxon>
        <taxon>Pseudomonadati</taxon>
        <taxon>Bacteroidota</taxon>
        <taxon>Flavobacteriia</taxon>
        <taxon>Flavobacteriales</taxon>
        <taxon>Flavobacteriaceae</taxon>
        <taxon>Flavobacterium</taxon>
    </lineage>
</organism>
<evidence type="ECO:0000256" key="1">
    <source>
        <dbReference type="SAM" id="SignalP"/>
    </source>
</evidence>
<dbReference type="EMBL" id="JASGBP010000007">
    <property type="protein sequence ID" value="MDI9257956.1"/>
    <property type="molecule type" value="Genomic_DNA"/>
</dbReference>
<dbReference type="Proteomes" id="UP001230035">
    <property type="component" value="Unassembled WGS sequence"/>
</dbReference>
<protein>
    <submittedName>
        <fullName evidence="2">DUF6520 family protein</fullName>
    </submittedName>
</protein>
<dbReference type="InterPro" id="IPR045391">
    <property type="entry name" value="DUF6520"/>
</dbReference>
<comment type="caution">
    <text evidence="2">The sequence shown here is derived from an EMBL/GenBank/DDBJ whole genome shotgun (WGS) entry which is preliminary data.</text>
</comment>
<keyword evidence="1" id="KW-0732">Signal</keyword>
<accession>A0ABT6XSC7</accession>
<dbReference type="RefSeq" id="WP_283239633.1">
    <property type="nucleotide sequence ID" value="NZ_JASGBP010000007.1"/>
</dbReference>
<evidence type="ECO:0000313" key="3">
    <source>
        <dbReference type="Proteomes" id="UP001230035"/>
    </source>
</evidence>
<proteinExistence type="predicted"/>